<evidence type="ECO:0000313" key="3">
    <source>
        <dbReference type="Proteomes" id="UP001597199"/>
    </source>
</evidence>
<dbReference type="Gene3D" id="3.40.50.850">
    <property type="entry name" value="Isochorismatase-like"/>
    <property type="match status" value="1"/>
</dbReference>
<comment type="caution">
    <text evidence="2">The sequence shown here is derived from an EMBL/GenBank/DDBJ whole genome shotgun (WGS) entry which is preliminary data.</text>
</comment>
<evidence type="ECO:0000259" key="1">
    <source>
        <dbReference type="Pfam" id="PF00857"/>
    </source>
</evidence>
<protein>
    <submittedName>
        <fullName evidence="2">Hydrolase</fullName>
    </submittedName>
</protein>
<dbReference type="InterPro" id="IPR036380">
    <property type="entry name" value="Isochorismatase-like_sf"/>
</dbReference>
<dbReference type="InterPro" id="IPR053152">
    <property type="entry name" value="Hydrolase_YcaC-like"/>
</dbReference>
<feature type="domain" description="Isochorismatase-like" evidence="1">
    <location>
        <begin position="20"/>
        <end position="174"/>
    </location>
</feature>
<dbReference type="Pfam" id="PF00857">
    <property type="entry name" value="Isochorismatase"/>
    <property type="match status" value="1"/>
</dbReference>
<sequence length="206" mass="23076">MTSYPRRDPATDALLTPENAALLVIDYQPTQVASIQSMPHPQLIRNVKMTIQLAQLYHVPIILSTVNVKSGRNQDTLKVLRDLMPAQPSYDRTSINAWEDQAFHEAVARTDHKKLVMCALWTEACLTFPALDALREGYQVYPVVDAVGGTSPLAHETALRRVEQAGANLITNAQLACEWQRDWNRTEYVPGFVDLLAANDDFFINA</sequence>
<dbReference type="InterPro" id="IPR000868">
    <property type="entry name" value="Isochorismatase-like_dom"/>
</dbReference>
<dbReference type="CDD" id="cd01012">
    <property type="entry name" value="YcaC_related"/>
    <property type="match status" value="1"/>
</dbReference>
<dbReference type="EMBL" id="JBHTOA010000034">
    <property type="protein sequence ID" value="MFD1399580.1"/>
    <property type="molecule type" value="Genomic_DNA"/>
</dbReference>
<proteinExistence type="predicted"/>
<keyword evidence="3" id="KW-1185">Reference proteome</keyword>
<dbReference type="PANTHER" id="PTHR43559">
    <property type="entry name" value="HYDROLASE YCAC-RELATED"/>
    <property type="match status" value="1"/>
</dbReference>
<reference evidence="3" key="1">
    <citation type="journal article" date="2019" name="Int. J. Syst. Evol. Microbiol.">
        <title>The Global Catalogue of Microorganisms (GCM) 10K type strain sequencing project: providing services to taxonomists for standard genome sequencing and annotation.</title>
        <authorList>
            <consortium name="The Broad Institute Genomics Platform"/>
            <consortium name="The Broad Institute Genome Sequencing Center for Infectious Disease"/>
            <person name="Wu L."/>
            <person name="Ma J."/>
        </authorList>
    </citation>
    <scope>NUCLEOTIDE SEQUENCE [LARGE SCALE GENOMIC DNA]</scope>
    <source>
        <strain evidence="3">CCM 9110</strain>
    </source>
</reference>
<keyword evidence="2" id="KW-0378">Hydrolase</keyword>
<dbReference type="RefSeq" id="WP_204119305.1">
    <property type="nucleotide sequence ID" value="NZ_BOLV01000013.1"/>
</dbReference>
<accession>A0ABW4BID7</accession>
<dbReference type="GO" id="GO:0016787">
    <property type="term" value="F:hydrolase activity"/>
    <property type="evidence" value="ECO:0007669"/>
    <property type="project" value="UniProtKB-KW"/>
</dbReference>
<dbReference type="Proteomes" id="UP001597199">
    <property type="component" value="Unassembled WGS sequence"/>
</dbReference>
<name>A0ABW4BID7_9LACO</name>
<organism evidence="2 3">
    <name type="scientific">Lacticaseibacillus suilingensis</name>
    <dbReference type="NCBI Taxonomy" id="2799577"/>
    <lineage>
        <taxon>Bacteria</taxon>
        <taxon>Bacillati</taxon>
        <taxon>Bacillota</taxon>
        <taxon>Bacilli</taxon>
        <taxon>Lactobacillales</taxon>
        <taxon>Lactobacillaceae</taxon>
        <taxon>Lacticaseibacillus</taxon>
    </lineage>
</organism>
<dbReference type="SUPFAM" id="SSF52499">
    <property type="entry name" value="Isochorismatase-like hydrolases"/>
    <property type="match status" value="1"/>
</dbReference>
<gene>
    <name evidence="2" type="ORF">ACFQ41_09710</name>
</gene>
<dbReference type="PANTHER" id="PTHR43559:SF1">
    <property type="entry name" value="HYDROLASE"/>
    <property type="match status" value="1"/>
</dbReference>
<evidence type="ECO:0000313" key="2">
    <source>
        <dbReference type="EMBL" id="MFD1399580.1"/>
    </source>
</evidence>